<dbReference type="AlphaFoldDB" id="A0A7U7GEH3"/>
<proteinExistence type="predicted"/>
<dbReference type="EMBL" id="CBTK010000277">
    <property type="protein sequence ID" value="CDH46789.1"/>
    <property type="molecule type" value="Genomic_DNA"/>
</dbReference>
<organism evidence="1 2">
    <name type="scientific">Candidatus Contendobacter odensis Run_B_J11</name>
    <dbReference type="NCBI Taxonomy" id="1400861"/>
    <lineage>
        <taxon>Bacteria</taxon>
        <taxon>Pseudomonadati</taxon>
        <taxon>Pseudomonadota</taxon>
        <taxon>Gammaproteobacteria</taxon>
        <taxon>Candidatus Competibacteraceae</taxon>
        <taxon>Candidatus Contendibacter</taxon>
    </lineage>
</organism>
<evidence type="ECO:0000313" key="2">
    <source>
        <dbReference type="Proteomes" id="UP000019184"/>
    </source>
</evidence>
<comment type="caution">
    <text evidence="1">The sequence shown here is derived from an EMBL/GenBank/DDBJ whole genome shotgun (WGS) entry which is preliminary data.</text>
</comment>
<gene>
    <name evidence="1" type="ORF">BN874_600011</name>
</gene>
<keyword evidence="2" id="KW-1185">Reference proteome</keyword>
<protein>
    <submittedName>
        <fullName evidence="1">Uncharacterized protein</fullName>
    </submittedName>
</protein>
<sequence length="55" mass="6139">MRVQVREKPAAGSIIGMRDIVSSDRTLTRHLTDSGHWIYLQSEMATPALVRSRGS</sequence>
<accession>A0A7U7GEH3</accession>
<evidence type="ECO:0000313" key="1">
    <source>
        <dbReference type="EMBL" id="CDH46789.1"/>
    </source>
</evidence>
<name>A0A7U7GEH3_9GAMM</name>
<dbReference type="Proteomes" id="UP000019184">
    <property type="component" value="Unassembled WGS sequence"/>
</dbReference>
<reference evidence="1 2" key="1">
    <citation type="journal article" date="2014" name="ISME J.">
        <title>Candidatus Competibacter-lineage genomes retrieved from metagenomes reveal functional metabolic diversity.</title>
        <authorList>
            <person name="McIlroy S.J."/>
            <person name="Albertsen M."/>
            <person name="Andresen E.K."/>
            <person name="Saunders A.M."/>
            <person name="Kristiansen R."/>
            <person name="Stokholm-Bjerregaard M."/>
            <person name="Nielsen K.L."/>
            <person name="Nielsen P.H."/>
        </authorList>
    </citation>
    <scope>NUCLEOTIDE SEQUENCE [LARGE SCALE GENOMIC DNA]</scope>
    <source>
        <strain evidence="1 2">Run_B_J11</strain>
    </source>
</reference>